<keyword evidence="1" id="KW-0812">Transmembrane</keyword>
<sequence length="118" mass="13290">MIPSHRNNPQQVTPQNTLTVDKHITVYVLLAGVAGGLMLAVVVMVCCKVCLRKKKPLTRQRISFSRYSDRHSSRSRKYHSLDSAVSVDIETSCGYPDSSASSRLRCIFKADDHEEWLP</sequence>
<accession>A0A4Y2BIP0</accession>
<evidence type="ECO:0000256" key="1">
    <source>
        <dbReference type="SAM" id="Phobius"/>
    </source>
</evidence>
<keyword evidence="1" id="KW-1133">Transmembrane helix</keyword>
<evidence type="ECO:0000313" key="3">
    <source>
        <dbReference type="Proteomes" id="UP000499080"/>
    </source>
</evidence>
<feature type="transmembrane region" description="Helical" evidence="1">
    <location>
        <begin position="24"/>
        <end position="51"/>
    </location>
</feature>
<dbReference type="EMBL" id="BGPR01000082">
    <property type="protein sequence ID" value="GBL91898.1"/>
    <property type="molecule type" value="Genomic_DNA"/>
</dbReference>
<evidence type="ECO:0000313" key="2">
    <source>
        <dbReference type="EMBL" id="GBL91898.1"/>
    </source>
</evidence>
<reference evidence="2 3" key="1">
    <citation type="journal article" date="2019" name="Sci. Rep.">
        <title>Orb-weaving spider Araneus ventricosus genome elucidates the spidroin gene catalogue.</title>
        <authorList>
            <person name="Kono N."/>
            <person name="Nakamura H."/>
            <person name="Ohtoshi R."/>
            <person name="Moran D.A.P."/>
            <person name="Shinohara A."/>
            <person name="Yoshida Y."/>
            <person name="Fujiwara M."/>
            <person name="Mori M."/>
            <person name="Tomita M."/>
            <person name="Arakawa K."/>
        </authorList>
    </citation>
    <scope>NUCLEOTIDE SEQUENCE [LARGE SCALE GENOMIC DNA]</scope>
</reference>
<protein>
    <submittedName>
        <fullName evidence="2">Uncharacterized protein</fullName>
    </submittedName>
</protein>
<dbReference type="AlphaFoldDB" id="A0A4Y2BIP0"/>
<keyword evidence="1" id="KW-0472">Membrane</keyword>
<dbReference type="Proteomes" id="UP000499080">
    <property type="component" value="Unassembled WGS sequence"/>
</dbReference>
<proteinExistence type="predicted"/>
<keyword evidence="3" id="KW-1185">Reference proteome</keyword>
<organism evidence="2 3">
    <name type="scientific">Araneus ventricosus</name>
    <name type="common">Orbweaver spider</name>
    <name type="synonym">Epeira ventricosa</name>
    <dbReference type="NCBI Taxonomy" id="182803"/>
    <lineage>
        <taxon>Eukaryota</taxon>
        <taxon>Metazoa</taxon>
        <taxon>Ecdysozoa</taxon>
        <taxon>Arthropoda</taxon>
        <taxon>Chelicerata</taxon>
        <taxon>Arachnida</taxon>
        <taxon>Araneae</taxon>
        <taxon>Araneomorphae</taxon>
        <taxon>Entelegynae</taxon>
        <taxon>Araneoidea</taxon>
        <taxon>Araneidae</taxon>
        <taxon>Araneus</taxon>
    </lineage>
</organism>
<comment type="caution">
    <text evidence="2">The sequence shown here is derived from an EMBL/GenBank/DDBJ whole genome shotgun (WGS) entry which is preliminary data.</text>
</comment>
<name>A0A4Y2BIP0_ARAVE</name>
<gene>
    <name evidence="2" type="ORF">AVEN_172804_3</name>
</gene>